<sequence>MIHSLALEWWFEDVIEVVFDMLGNSMGPDFLTYKTLLEGCKKVKCEPLPEGIVSKTSDLEISSSSSVPSLLPPCPRSPKVYPDLYYKLWEMAMVQVLEREIGFLEGFWKVCILGSETALIHGRKYFFQRLQTIGIYLKIPFINGL</sequence>
<evidence type="ECO:0000313" key="2">
    <source>
        <dbReference type="Proteomes" id="UP000237347"/>
    </source>
</evidence>
<comment type="caution">
    <text evidence="1">The sequence shown here is derived from an EMBL/GenBank/DDBJ whole genome shotgun (WGS) entry which is preliminary data.</text>
</comment>
<name>A0AAW0K1R4_QUESU</name>
<dbReference type="Proteomes" id="UP000237347">
    <property type="component" value="Unassembled WGS sequence"/>
</dbReference>
<accession>A0AAW0K1R4</accession>
<reference evidence="1 2" key="1">
    <citation type="journal article" date="2018" name="Sci. Data">
        <title>The draft genome sequence of cork oak.</title>
        <authorList>
            <person name="Ramos A.M."/>
            <person name="Usie A."/>
            <person name="Barbosa P."/>
            <person name="Barros P.M."/>
            <person name="Capote T."/>
            <person name="Chaves I."/>
            <person name="Simoes F."/>
            <person name="Abreu I."/>
            <person name="Carrasquinho I."/>
            <person name="Faro C."/>
            <person name="Guimaraes J.B."/>
            <person name="Mendonca D."/>
            <person name="Nobrega F."/>
            <person name="Rodrigues L."/>
            <person name="Saibo N.J.M."/>
            <person name="Varela M.C."/>
            <person name="Egas C."/>
            <person name="Matos J."/>
            <person name="Miguel C.M."/>
            <person name="Oliveira M.M."/>
            <person name="Ricardo C.P."/>
            <person name="Goncalves S."/>
        </authorList>
    </citation>
    <scope>NUCLEOTIDE SEQUENCE [LARGE SCALE GENOMIC DNA]</scope>
    <source>
        <strain evidence="2">cv. HL8</strain>
    </source>
</reference>
<evidence type="ECO:0000313" key="1">
    <source>
        <dbReference type="EMBL" id="KAK7832873.1"/>
    </source>
</evidence>
<organism evidence="1 2">
    <name type="scientific">Quercus suber</name>
    <name type="common">Cork oak</name>
    <dbReference type="NCBI Taxonomy" id="58331"/>
    <lineage>
        <taxon>Eukaryota</taxon>
        <taxon>Viridiplantae</taxon>
        <taxon>Streptophyta</taxon>
        <taxon>Embryophyta</taxon>
        <taxon>Tracheophyta</taxon>
        <taxon>Spermatophyta</taxon>
        <taxon>Magnoliopsida</taxon>
        <taxon>eudicotyledons</taxon>
        <taxon>Gunneridae</taxon>
        <taxon>Pentapetalae</taxon>
        <taxon>rosids</taxon>
        <taxon>fabids</taxon>
        <taxon>Fagales</taxon>
        <taxon>Fagaceae</taxon>
        <taxon>Quercus</taxon>
    </lineage>
</organism>
<keyword evidence="2" id="KW-1185">Reference proteome</keyword>
<proteinExistence type="predicted"/>
<dbReference type="EMBL" id="PKMF04000418">
    <property type="protein sequence ID" value="KAK7832873.1"/>
    <property type="molecule type" value="Genomic_DNA"/>
</dbReference>
<dbReference type="AlphaFoldDB" id="A0AAW0K1R4"/>
<gene>
    <name evidence="1" type="ORF">CFP56_026166</name>
</gene>
<protein>
    <submittedName>
        <fullName evidence="1">Uncharacterized protein</fullName>
    </submittedName>
</protein>